<evidence type="ECO:0000313" key="4">
    <source>
        <dbReference type="Proteomes" id="UP000077115"/>
    </source>
</evidence>
<dbReference type="Proteomes" id="UP000077115">
    <property type="component" value="Unassembled WGS sequence"/>
</dbReference>
<evidence type="ECO:0000313" key="3">
    <source>
        <dbReference type="EMBL" id="OAJ44160.1"/>
    </source>
</evidence>
<gene>
    <name evidence="3" type="ORF">BDEG_27426</name>
</gene>
<reference evidence="3 4" key="1">
    <citation type="submission" date="2006-10" db="EMBL/GenBank/DDBJ databases">
        <title>The Genome Sequence of Batrachochytrium dendrobatidis JEL423.</title>
        <authorList>
            <consortium name="The Broad Institute Genome Sequencing Platform"/>
            <person name="Birren B."/>
            <person name="Lander E."/>
            <person name="Galagan J."/>
            <person name="Cuomo C."/>
            <person name="Devon K."/>
            <person name="Jaffe D."/>
            <person name="Butler J."/>
            <person name="Alvarez P."/>
            <person name="Gnerre S."/>
            <person name="Grabherr M."/>
            <person name="Kleber M."/>
            <person name="Mauceli E."/>
            <person name="Brockman W."/>
            <person name="Young S."/>
            <person name="LaButti K."/>
            <person name="Sykes S."/>
            <person name="DeCaprio D."/>
            <person name="Crawford M."/>
            <person name="Koehrsen M."/>
            <person name="Engels R."/>
            <person name="Montgomery P."/>
            <person name="Pearson M."/>
            <person name="Howarth C."/>
            <person name="Larson L."/>
            <person name="White J."/>
            <person name="O'Leary S."/>
            <person name="Kodira C."/>
            <person name="Zeng Q."/>
            <person name="Yandava C."/>
            <person name="Alvarado L."/>
            <person name="Longcore J."/>
            <person name="James T."/>
        </authorList>
    </citation>
    <scope>NUCLEOTIDE SEQUENCE [LARGE SCALE GENOMIC DNA]</scope>
    <source>
        <strain evidence="3 4">JEL423</strain>
    </source>
</reference>
<evidence type="ECO:0000256" key="1">
    <source>
        <dbReference type="SAM" id="MobiDB-lite"/>
    </source>
</evidence>
<protein>
    <submittedName>
        <fullName evidence="3">Uncharacterized protein</fullName>
    </submittedName>
</protein>
<feature type="region of interest" description="Disordered" evidence="1">
    <location>
        <begin position="143"/>
        <end position="169"/>
    </location>
</feature>
<accession>A0A177WXP3</accession>
<proteinExistence type="predicted"/>
<dbReference type="EMBL" id="DS022311">
    <property type="protein sequence ID" value="OAJ44160.1"/>
    <property type="molecule type" value="Genomic_DNA"/>
</dbReference>
<dbReference type="VEuPathDB" id="FungiDB:BDEG_27426"/>
<name>A0A177WXP3_BATDL</name>
<dbReference type="AlphaFoldDB" id="A0A177WXP3"/>
<feature type="transmembrane region" description="Helical" evidence="2">
    <location>
        <begin position="107"/>
        <end position="130"/>
    </location>
</feature>
<keyword evidence="2" id="KW-1133">Transmembrane helix</keyword>
<organism evidence="3 4">
    <name type="scientific">Batrachochytrium dendrobatidis (strain JEL423)</name>
    <dbReference type="NCBI Taxonomy" id="403673"/>
    <lineage>
        <taxon>Eukaryota</taxon>
        <taxon>Fungi</taxon>
        <taxon>Fungi incertae sedis</taxon>
        <taxon>Chytridiomycota</taxon>
        <taxon>Chytridiomycota incertae sedis</taxon>
        <taxon>Chytridiomycetes</taxon>
        <taxon>Rhizophydiales</taxon>
        <taxon>Rhizophydiales incertae sedis</taxon>
        <taxon>Batrachochytrium</taxon>
    </lineage>
</organism>
<sequence>MQKKSSELDRAFLESIPAISAGDAGRVELIPRLCNDSSKSHSHQEVFEGNVNPGFNHTQYKKEKVVQFVFKGPFDSEHLEDYFSRIVSKSLVKKYFLKISKKHARRALVKVSPLESVKILALIMILILILNKILMLNNKVPDAEQQGPDAEQQGPDAEQDPDADAEPRKLRVCNHHQQYHLYLVPSDIQFLPDLSWSA</sequence>
<reference evidence="3 4" key="2">
    <citation type="submission" date="2016-05" db="EMBL/GenBank/DDBJ databases">
        <title>Lineage-specific infection strategies underlie the spectrum of fungal disease in amphibians.</title>
        <authorList>
            <person name="Cuomo C.A."/>
            <person name="Farrer R.A."/>
            <person name="James T."/>
            <person name="Longcore J."/>
            <person name="Birren B."/>
        </authorList>
    </citation>
    <scope>NUCLEOTIDE SEQUENCE [LARGE SCALE GENOMIC DNA]</scope>
    <source>
        <strain evidence="3 4">JEL423</strain>
    </source>
</reference>
<evidence type="ECO:0000256" key="2">
    <source>
        <dbReference type="SAM" id="Phobius"/>
    </source>
</evidence>
<keyword evidence="2" id="KW-0472">Membrane</keyword>
<keyword evidence="2" id="KW-0812">Transmembrane</keyword>